<dbReference type="EMBL" id="LPUF01000003">
    <property type="protein sequence ID" value="OQK15897.1"/>
    <property type="molecule type" value="Genomic_DNA"/>
</dbReference>
<evidence type="ECO:0000256" key="5">
    <source>
        <dbReference type="ARBA" id="ARBA00023136"/>
    </source>
</evidence>
<dbReference type="PANTHER" id="PTHR33406:SF12">
    <property type="entry name" value="BLR2997 PROTEIN"/>
    <property type="match status" value="1"/>
</dbReference>
<reference evidence="8 9" key="1">
    <citation type="submission" date="2015-12" db="EMBL/GenBank/DDBJ databases">
        <authorList>
            <person name="Shamseldin A."/>
            <person name="Moawad H."/>
            <person name="Abd El-Rahim W.M."/>
            <person name="Sadowsky M.J."/>
        </authorList>
    </citation>
    <scope>NUCLEOTIDE SEQUENCE [LARGE SCALE GENOMIC DNA]</scope>
    <source>
        <strain evidence="8 9">WF1</strain>
    </source>
</reference>
<feature type="transmembrane region" description="Helical" evidence="6">
    <location>
        <begin position="20"/>
        <end position="39"/>
    </location>
</feature>
<organism evidence="8 9">
    <name type="scientific">Methyloprofundus sedimenti</name>
    <dbReference type="NCBI Taxonomy" id="1420851"/>
    <lineage>
        <taxon>Bacteria</taxon>
        <taxon>Pseudomonadati</taxon>
        <taxon>Pseudomonadota</taxon>
        <taxon>Gammaproteobacteria</taxon>
        <taxon>Methylococcales</taxon>
        <taxon>Methylococcaceae</taxon>
        <taxon>Methyloprofundus</taxon>
    </lineage>
</organism>
<dbReference type="PROSITE" id="PS50156">
    <property type="entry name" value="SSD"/>
    <property type="match status" value="2"/>
</dbReference>
<feature type="transmembrane region" description="Helical" evidence="6">
    <location>
        <begin position="253"/>
        <end position="273"/>
    </location>
</feature>
<accession>A0A1V8M2W0</accession>
<evidence type="ECO:0000256" key="4">
    <source>
        <dbReference type="ARBA" id="ARBA00022989"/>
    </source>
</evidence>
<feature type="transmembrane region" description="Helical" evidence="6">
    <location>
        <begin position="354"/>
        <end position="377"/>
    </location>
</feature>
<dbReference type="InterPro" id="IPR004869">
    <property type="entry name" value="MMPL_dom"/>
</dbReference>
<gene>
    <name evidence="8" type="ORF">AU255_17070</name>
</gene>
<evidence type="ECO:0000256" key="6">
    <source>
        <dbReference type="SAM" id="Phobius"/>
    </source>
</evidence>
<evidence type="ECO:0000313" key="9">
    <source>
        <dbReference type="Proteomes" id="UP000191980"/>
    </source>
</evidence>
<feature type="domain" description="SSD" evidence="7">
    <location>
        <begin position="251"/>
        <end position="376"/>
    </location>
</feature>
<feature type="transmembrane region" description="Helical" evidence="6">
    <location>
        <begin position="700"/>
        <end position="722"/>
    </location>
</feature>
<protein>
    <submittedName>
        <fullName evidence="8">RND transporter</fullName>
    </submittedName>
</protein>
<dbReference type="PANTHER" id="PTHR33406">
    <property type="entry name" value="MEMBRANE PROTEIN MJ1562-RELATED"/>
    <property type="match status" value="1"/>
</dbReference>
<dbReference type="SUPFAM" id="SSF82866">
    <property type="entry name" value="Multidrug efflux transporter AcrB transmembrane domain"/>
    <property type="match status" value="2"/>
</dbReference>
<keyword evidence="2" id="KW-1003">Cell membrane</keyword>
<keyword evidence="4 6" id="KW-1133">Transmembrane helix</keyword>
<feature type="transmembrane region" description="Helical" evidence="6">
    <location>
        <begin position="633"/>
        <end position="653"/>
    </location>
</feature>
<evidence type="ECO:0000256" key="2">
    <source>
        <dbReference type="ARBA" id="ARBA00022475"/>
    </source>
</evidence>
<evidence type="ECO:0000256" key="3">
    <source>
        <dbReference type="ARBA" id="ARBA00022692"/>
    </source>
</evidence>
<dbReference type="STRING" id="1420851.AU255_17070"/>
<feature type="transmembrane region" description="Helical" evidence="6">
    <location>
        <begin position="228"/>
        <end position="247"/>
    </location>
</feature>
<evidence type="ECO:0000259" key="7">
    <source>
        <dbReference type="PROSITE" id="PS50156"/>
    </source>
</evidence>
<feature type="transmembrane region" description="Helical" evidence="6">
    <location>
        <begin position="604"/>
        <end position="626"/>
    </location>
</feature>
<keyword evidence="5 6" id="KW-0472">Membrane</keyword>
<feature type="transmembrane region" description="Helical" evidence="6">
    <location>
        <begin position="659"/>
        <end position="680"/>
    </location>
</feature>
<dbReference type="AlphaFoldDB" id="A0A1V8M2W0"/>
<proteinExistence type="predicted"/>
<feature type="transmembrane region" description="Helical" evidence="6">
    <location>
        <begin position="734"/>
        <end position="753"/>
    </location>
</feature>
<keyword evidence="9" id="KW-1185">Reference proteome</keyword>
<dbReference type="Pfam" id="PF03176">
    <property type="entry name" value="MMPL"/>
    <property type="match status" value="2"/>
</dbReference>
<evidence type="ECO:0000256" key="1">
    <source>
        <dbReference type="ARBA" id="ARBA00004651"/>
    </source>
</evidence>
<dbReference type="GO" id="GO:0005886">
    <property type="term" value="C:plasma membrane"/>
    <property type="evidence" value="ECO:0007669"/>
    <property type="project" value="UniProtKB-SubCell"/>
</dbReference>
<feature type="transmembrane region" description="Helical" evidence="6">
    <location>
        <begin position="323"/>
        <end position="342"/>
    </location>
</feature>
<evidence type="ECO:0000313" key="8">
    <source>
        <dbReference type="EMBL" id="OQK15897.1"/>
    </source>
</evidence>
<feature type="transmembrane region" description="Helical" evidence="6">
    <location>
        <begin position="285"/>
        <end position="303"/>
    </location>
</feature>
<dbReference type="InterPro" id="IPR000731">
    <property type="entry name" value="SSD"/>
</dbReference>
<comment type="subcellular location">
    <subcellularLocation>
        <location evidence="1">Cell membrane</location>
        <topology evidence="1">Multi-pass membrane protein</topology>
    </subcellularLocation>
</comment>
<comment type="caution">
    <text evidence="8">The sequence shown here is derived from an EMBL/GenBank/DDBJ whole genome shotgun (WGS) entry which is preliminary data.</text>
</comment>
<dbReference type="Proteomes" id="UP000191980">
    <property type="component" value="Unassembled WGS sequence"/>
</dbReference>
<keyword evidence="3 6" id="KW-0812">Transmembrane</keyword>
<name>A0A1V8M2W0_9GAMM</name>
<sequence>MKKNTLSNGAGAFTVNHPWWVLLLSLIFIGLSGAGIKGLEFTNNYRVFFGEDNPQLLAFDALQNTYSKSDNVMILVEPRSGDMFSRENLQAIVELTKAGWQLPYSSRVDSISNFQHTIAEGDDLIVADLIIQPLQMTDEQLQYVRQVALHEPLLLDRLVSKTGHVSGVNITMQLPGTNPMEAMEIATVVRDMTTEFSAKHPDLTLHLSGLVMMNNAFGEAALKDNSRLVPLMYGIVLLVLIFCLRSFTATLSVILLIVFSIISALGLAIYAGVKLTPTSAMAPTVILTMAVADCVHLLITFLHNMRLGHEKKLAMQESLRINFQPIMLTSVTTAIGFLSLNFSDAPPFKDLGNIVALGVLIAFVLSITLLPALMTLLPVRVKQQDELDNSAMQHLASFVINHRKSLLVGNTLLAVVLMSFIPRNEINDEFVKYFDESIEFRRAADFLNDNLSGIYNIELSIDTGSTGGISEPGFLAKIEQFKLWLLQQPEVAHVNSITDTFKRLNKNMHSDQQEWYKLPEERDLAAQYLLLYEMSLPYGLDLNDQINIDKSGIRVIASLKNLSTNQMLDIEQRIHDWIELNLSEYTINAASPVLMFSHIGQRNIIRMLIGSFVALVLISMILIAAFRSFKLGLISLIPNLIPAGMAFGIWGLIDGQVGLGLSVVTGMTIGIVVDDTVHFISKYRRAKVEKGLSSEEAVRYAFSTVGVALWVTSLVLVSGFIVLSTSSFLMNSGMGLMTAITIAVALIMDFLFLPPILMTLDKKPG</sequence>
<dbReference type="RefSeq" id="WP_080524122.1">
    <property type="nucleotide sequence ID" value="NZ_LPUF01000003.1"/>
</dbReference>
<dbReference type="Gene3D" id="1.20.1640.10">
    <property type="entry name" value="Multidrug efflux transporter AcrB transmembrane domain"/>
    <property type="match status" value="2"/>
</dbReference>
<dbReference type="OrthoDB" id="9803781at2"/>
<dbReference type="InterPro" id="IPR050545">
    <property type="entry name" value="Mycobact_MmpL"/>
</dbReference>
<feature type="domain" description="SSD" evidence="7">
    <location>
        <begin position="605"/>
        <end position="759"/>
    </location>
</feature>